<proteinExistence type="predicted"/>
<dbReference type="AlphaFoldDB" id="S0KHI0"/>
<dbReference type="RefSeq" id="WP_016183737.1">
    <property type="nucleotide sequence ID" value="NZ_JXKI01000005.1"/>
</dbReference>
<feature type="transmembrane region" description="Helical" evidence="1">
    <location>
        <begin position="104"/>
        <end position="121"/>
    </location>
</feature>
<keyword evidence="1" id="KW-1133">Transmembrane helix</keyword>
<evidence type="ECO:0000256" key="1">
    <source>
        <dbReference type="SAM" id="Phobius"/>
    </source>
</evidence>
<reference evidence="2 3" key="1">
    <citation type="submission" date="2013-03" db="EMBL/GenBank/DDBJ databases">
        <title>The Genome Sequence of Enterococcus columbae ATCC_51263 (PacBio/Illumina hybrid assembly).</title>
        <authorList>
            <consortium name="The Broad Institute Genomics Platform"/>
            <consortium name="The Broad Institute Genome Sequencing Center for Infectious Disease"/>
            <person name="Earl A."/>
            <person name="Russ C."/>
            <person name="Gilmore M."/>
            <person name="Surin D."/>
            <person name="Walker B."/>
            <person name="Young S."/>
            <person name="Zeng Q."/>
            <person name="Gargeya S."/>
            <person name="Fitzgerald M."/>
            <person name="Haas B."/>
            <person name="Abouelleil A."/>
            <person name="Allen A.W."/>
            <person name="Alvarado L."/>
            <person name="Arachchi H.M."/>
            <person name="Berlin A.M."/>
            <person name="Chapman S.B."/>
            <person name="Gainer-Dewar J."/>
            <person name="Goldberg J."/>
            <person name="Griggs A."/>
            <person name="Gujja S."/>
            <person name="Hansen M."/>
            <person name="Howarth C."/>
            <person name="Imamovic A."/>
            <person name="Ireland A."/>
            <person name="Larimer J."/>
            <person name="McCowan C."/>
            <person name="Murphy C."/>
            <person name="Pearson M."/>
            <person name="Poon T.W."/>
            <person name="Priest M."/>
            <person name="Roberts A."/>
            <person name="Saif S."/>
            <person name="Shea T."/>
            <person name="Sisk P."/>
            <person name="Sykes S."/>
            <person name="Wortman J."/>
            <person name="Nusbaum C."/>
            <person name="Birren B."/>
        </authorList>
    </citation>
    <scope>NUCLEOTIDE SEQUENCE [LARGE SCALE GENOMIC DNA]</scope>
    <source>
        <strain evidence="2 3">ATCC 51263</strain>
    </source>
</reference>
<dbReference type="Proteomes" id="UP000014113">
    <property type="component" value="Unassembled WGS sequence"/>
</dbReference>
<name>S0KHI0_9ENTE</name>
<dbReference type="STRING" id="1121865.OMW_01624"/>
<feature type="transmembrane region" description="Helical" evidence="1">
    <location>
        <begin position="12"/>
        <end position="34"/>
    </location>
</feature>
<dbReference type="Pfam" id="PF10825">
    <property type="entry name" value="DUF2752"/>
    <property type="match status" value="1"/>
</dbReference>
<accession>S0KHI0</accession>
<evidence type="ECO:0008006" key="4">
    <source>
        <dbReference type="Google" id="ProtNLM"/>
    </source>
</evidence>
<sequence length="122" mass="14233">MKREIVKKELQTISLFLILGFLYYLWLSVTNIGIPCIFKLVTGWQCPGCGITHLCVDLLHFRFVQAYQANQFLFVTGPLLLIEWIYVFWLKVTGKTLPKWNQRLVLLYLIALIIFGIGRNLL</sequence>
<dbReference type="PATRIC" id="fig|1121865.3.peg.1566"/>
<dbReference type="EMBL" id="ASWJ01000005">
    <property type="protein sequence ID" value="EOW84108.1"/>
    <property type="molecule type" value="Genomic_DNA"/>
</dbReference>
<dbReference type="InterPro" id="IPR021215">
    <property type="entry name" value="DUF2752"/>
</dbReference>
<evidence type="ECO:0000313" key="3">
    <source>
        <dbReference type="Proteomes" id="UP000014113"/>
    </source>
</evidence>
<organism evidence="2 3">
    <name type="scientific">Enterococcus columbae DSM 7374 = ATCC 51263</name>
    <dbReference type="NCBI Taxonomy" id="1121865"/>
    <lineage>
        <taxon>Bacteria</taxon>
        <taxon>Bacillati</taxon>
        <taxon>Bacillota</taxon>
        <taxon>Bacilli</taxon>
        <taxon>Lactobacillales</taxon>
        <taxon>Enterococcaceae</taxon>
        <taxon>Enterococcus</taxon>
    </lineage>
</organism>
<gene>
    <name evidence="2" type="ORF">I568_01267</name>
</gene>
<keyword evidence="1" id="KW-0472">Membrane</keyword>
<protein>
    <recommendedName>
        <fullName evidence="4">DUF2752 domain-containing protein</fullName>
    </recommendedName>
</protein>
<keyword evidence="3" id="KW-1185">Reference proteome</keyword>
<keyword evidence="1" id="KW-0812">Transmembrane</keyword>
<comment type="caution">
    <text evidence="2">The sequence shown here is derived from an EMBL/GenBank/DDBJ whole genome shotgun (WGS) entry which is preliminary data.</text>
</comment>
<dbReference type="OrthoDB" id="9815897at2"/>
<feature type="transmembrane region" description="Helical" evidence="1">
    <location>
        <begin position="72"/>
        <end position="92"/>
    </location>
</feature>
<evidence type="ECO:0000313" key="2">
    <source>
        <dbReference type="EMBL" id="EOW84108.1"/>
    </source>
</evidence>
<dbReference type="eggNOG" id="ENOG5032YJ2">
    <property type="taxonomic scope" value="Bacteria"/>
</dbReference>